<dbReference type="OrthoDB" id="10261433at2759"/>
<dbReference type="Gene3D" id="3.40.640.10">
    <property type="entry name" value="Type I PLP-dependent aspartate aminotransferase-like (Major domain)"/>
    <property type="match status" value="1"/>
</dbReference>
<sequence length="388" mass="43503">MQYLYDENQRKYIDCINNVQHVGHCNKIVVDSIAKQLLQSTCNSRFVSTKLVECAQEILKTLPGFDTILFCNSGSEANDLALRLARDFTKHNDAIVLDHAYHGTVTTTMQLSPYKFNHGCTIKQPNWVHVAPCPDVFRGRYRLSDNELHDEDCIKNAGNLYAKDVQHILEQNKKSNRTIAAFFAEALQSCGGQIVPPNNYFAEVARNQKTKFSKSKFLNYKFQNLEFTADIITMGKSIGNGYPVAAVATRKEIADSLGGNVGYFNTYGGNPVACAAVLAVLSVLKTDDLLNHSQQMGKIFNSELNKLKNKHKCIGDVRGIGMFWGIDLVKDKENRTPDKHLANTLTDLLRNKYGILISADGPYSNVLKIKPPMCFTESDLYEVIKIFE</sequence>
<proteinExistence type="inferred from homology"/>
<name>A0A0N4U402_DRAME</name>
<dbReference type="InterPro" id="IPR015421">
    <property type="entry name" value="PyrdxlP-dep_Trfase_major"/>
</dbReference>
<gene>
    <name evidence="4" type="ORF">DME_LOCUS5841</name>
</gene>
<dbReference type="Proteomes" id="UP000038040">
    <property type="component" value="Unplaced"/>
</dbReference>
<evidence type="ECO:0000313" key="5">
    <source>
        <dbReference type="Proteomes" id="UP000038040"/>
    </source>
</evidence>
<evidence type="ECO:0000256" key="3">
    <source>
        <dbReference type="RuleBase" id="RU003560"/>
    </source>
</evidence>
<evidence type="ECO:0000313" key="6">
    <source>
        <dbReference type="Proteomes" id="UP000274756"/>
    </source>
</evidence>
<keyword evidence="2 3" id="KW-0663">Pyridoxal phosphate</keyword>
<dbReference type="GO" id="GO:0005739">
    <property type="term" value="C:mitochondrion"/>
    <property type="evidence" value="ECO:0007669"/>
    <property type="project" value="TreeGrafter"/>
</dbReference>
<dbReference type="Gene3D" id="3.90.1150.10">
    <property type="entry name" value="Aspartate Aminotransferase, domain 1"/>
    <property type="match status" value="1"/>
</dbReference>
<dbReference type="InterPro" id="IPR005814">
    <property type="entry name" value="Aminotrans_3"/>
</dbReference>
<accession>A0A0N4U402</accession>
<dbReference type="WBParaSite" id="DME_0000148101-mRNA-1">
    <property type="protein sequence ID" value="DME_0000148101-mRNA-1"/>
    <property type="gene ID" value="DME_0000148101"/>
</dbReference>
<protein>
    <submittedName>
        <fullName evidence="7">Alanine--glyoxylate aminotransferase 2-like</fullName>
    </submittedName>
</protein>
<comment type="similarity">
    <text evidence="1 3">Belongs to the class-III pyridoxal-phosphate-dependent aminotransferase family.</text>
</comment>
<dbReference type="GO" id="GO:0030170">
    <property type="term" value="F:pyridoxal phosphate binding"/>
    <property type="evidence" value="ECO:0007669"/>
    <property type="project" value="InterPro"/>
</dbReference>
<dbReference type="SUPFAM" id="SSF53383">
    <property type="entry name" value="PLP-dependent transferases"/>
    <property type="match status" value="1"/>
</dbReference>
<dbReference type="InterPro" id="IPR015422">
    <property type="entry name" value="PyrdxlP-dep_Trfase_small"/>
</dbReference>
<dbReference type="STRING" id="318479.A0A0N4U402"/>
<dbReference type="PANTHER" id="PTHR45688">
    <property type="match status" value="1"/>
</dbReference>
<organism evidence="5 7">
    <name type="scientific">Dracunculus medinensis</name>
    <name type="common">Guinea worm</name>
    <dbReference type="NCBI Taxonomy" id="318479"/>
    <lineage>
        <taxon>Eukaryota</taxon>
        <taxon>Metazoa</taxon>
        <taxon>Ecdysozoa</taxon>
        <taxon>Nematoda</taxon>
        <taxon>Chromadorea</taxon>
        <taxon>Rhabditida</taxon>
        <taxon>Spirurina</taxon>
        <taxon>Dracunculoidea</taxon>
        <taxon>Dracunculidae</taxon>
        <taxon>Dracunculus</taxon>
    </lineage>
</organism>
<evidence type="ECO:0000256" key="2">
    <source>
        <dbReference type="ARBA" id="ARBA00022898"/>
    </source>
</evidence>
<dbReference type="PANTHER" id="PTHR45688:SF13">
    <property type="entry name" value="ALANINE--GLYOXYLATE AMINOTRANSFERASE 2-LIKE"/>
    <property type="match status" value="1"/>
</dbReference>
<dbReference type="Proteomes" id="UP000274756">
    <property type="component" value="Unassembled WGS sequence"/>
</dbReference>
<dbReference type="PIRSF" id="PIRSF000521">
    <property type="entry name" value="Transaminase_4ab_Lys_Orn"/>
    <property type="match status" value="1"/>
</dbReference>
<dbReference type="AlphaFoldDB" id="A0A0N4U402"/>
<evidence type="ECO:0000313" key="7">
    <source>
        <dbReference type="WBParaSite" id="DME_0000148101-mRNA-1"/>
    </source>
</evidence>
<dbReference type="InterPro" id="IPR015424">
    <property type="entry name" value="PyrdxlP-dep_Trfase"/>
</dbReference>
<dbReference type="Pfam" id="PF00202">
    <property type="entry name" value="Aminotran_3"/>
    <property type="match status" value="2"/>
</dbReference>
<evidence type="ECO:0000256" key="1">
    <source>
        <dbReference type="ARBA" id="ARBA00008954"/>
    </source>
</evidence>
<dbReference type="GO" id="GO:0008483">
    <property type="term" value="F:transaminase activity"/>
    <property type="evidence" value="ECO:0007669"/>
    <property type="project" value="InterPro"/>
</dbReference>
<dbReference type="CDD" id="cd00610">
    <property type="entry name" value="OAT_like"/>
    <property type="match status" value="1"/>
</dbReference>
<reference evidence="7" key="1">
    <citation type="submission" date="2017-02" db="UniProtKB">
        <authorList>
            <consortium name="WormBaseParasite"/>
        </authorList>
    </citation>
    <scope>IDENTIFICATION</scope>
</reference>
<reference evidence="4 6" key="2">
    <citation type="submission" date="2018-11" db="EMBL/GenBank/DDBJ databases">
        <authorList>
            <consortium name="Pathogen Informatics"/>
        </authorList>
    </citation>
    <scope>NUCLEOTIDE SEQUENCE [LARGE SCALE GENOMIC DNA]</scope>
</reference>
<evidence type="ECO:0000313" key="4">
    <source>
        <dbReference type="EMBL" id="VDN55868.1"/>
    </source>
</evidence>
<keyword evidence="6" id="KW-1185">Reference proteome</keyword>
<dbReference type="EMBL" id="UYYG01001153">
    <property type="protein sequence ID" value="VDN55868.1"/>
    <property type="molecule type" value="Genomic_DNA"/>
</dbReference>